<dbReference type="PRINTS" id="PR00032">
    <property type="entry name" value="HTHARAC"/>
</dbReference>
<dbReference type="Pfam" id="PF12833">
    <property type="entry name" value="HTH_18"/>
    <property type="match status" value="1"/>
</dbReference>
<evidence type="ECO:0000313" key="8">
    <source>
        <dbReference type="Proteomes" id="UP001139534"/>
    </source>
</evidence>
<evidence type="ECO:0000313" key="7">
    <source>
        <dbReference type="EMBL" id="MCK8489410.1"/>
    </source>
</evidence>
<dbReference type="PANTHER" id="PTHR46796:SF13">
    <property type="entry name" value="HTH-TYPE TRANSCRIPTIONAL ACTIVATOR RHAS"/>
    <property type="match status" value="1"/>
</dbReference>
<feature type="domain" description="HTH araC/xylS-type" evidence="6">
    <location>
        <begin position="178"/>
        <end position="276"/>
    </location>
</feature>
<organism evidence="7 8">
    <name type="scientific">Paenibacillus mellifer</name>
    <dbReference type="NCBI Taxonomy" id="2937794"/>
    <lineage>
        <taxon>Bacteria</taxon>
        <taxon>Bacillati</taxon>
        <taxon>Bacillota</taxon>
        <taxon>Bacilli</taxon>
        <taxon>Bacillales</taxon>
        <taxon>Paenibacillaceae</taxon>
        <taxon>Paenibacillus</taxon>
    </lineage>
</organism>
<proteinExistence type="predicted"/>
<keyword evidence="3" id="KW-0238">DNA-binding</keyword>
<dbReference type="RefSeq" id="WP_248553445.1">
    <property type="nucleotide sequence ID" value="NZ_JALPRK010000023.1"/>
</dbReference>
<dbReference type="AlphaFoldDB" id="A0A9X2BTF8"/>
<name>A0A9X2BTF8_9BACL</name>
<dbReference type="Proteomes" id="UP001139534">
    <property type="component" value="Unassembled WGS sequence"/>
</dbReference>
<keyword evidence="4" id="KW-0010">Activator</keyword>
<dbReference type="InterPro" id="IPR018060">
    <property type="entry name" value="HTH_AraC"/>
</dbReference>
<dbReference type="InterPro" id="IPR037923">
    <property type="entry name" value="HTH-like"/>
</dbReference>
<dbReference type="GO" id="GO:0003700">
    <property type="term" value="F:DNA-binding transcription factor activity"/>
    <property type="evidence" value="ECO:0007669"/>
    <property type="project" value="InterPro"/>
</dbReference>
<evidence type="ECO:0000256" key="3">
    <source>
        <dbReference type="ARBA" id="ARBA00023125"/>
    </source>
</evidence>
<dbReference type="PROSITE" id="PS00041">
    <property type="entry name" value="HTH_ARAC_FAMILY_1"/>
    <property type="match status" value="1"/>
</dbReference>
<dbReference type="SUPFAM" id="SSF51215">
    <property type="entry name" value="Regulatory protein AraC"/>
    <property type="match status" value="1"/>
</dbReference>
<dbReference type="SMART" id="SM00342">
    <property type="entry name" value="HTH_ARAC"/>
    <property type="match status" value="1"/>
</dbReference>
<keyword evidence="1" id="KW-0963">Cytoplasm</keyword>
<accession>A0A9X2BTF8</accession>
<dbReference type="InterPro" id="IPR020449">
    <property type="entry name" value="Tscrpt_reg_AraC-type_HTH"/>
</dbReference>
<evidence type="ECO:0000256" key="1">
    <source>
        <dbReference type="ARBA" id="ARBA00022490"/>
    </source>
</evidence>
<dbReference type="Gene3D" id="2.60.120.280">
    <property type="entry name" value="Regulatory protein AraC"/>
    <property type="match status" value="1"/>
</dbReference>
<reference evidence="7" key="1">
    <citation type="submission" date="2022-04" db="EMBL/GenBank/DDBJ databases">
        <authorList>
            <person name="Seo M.-J."/>
        </authorList>
    </citation>
    <scope>NUCLEOTIDE SEQUENCE</scope>
    <source>
        <strain evidence="7">MBLB2552</strain>
    </source>
</reference>
<dbReference type="PANTHER" id="PTHR46796">
    <property type="entry name" value="HTH-TYPE TRANSCRIPTIONAL ACTIVATOR RHAS-RELATED"/>
    <property type="match status" value="1"/>
</dbReference>
<dbReference type="InterPro" id="IPR009057">
    <property type="entry name" value="Homeodomain-like_sf"/>
</dbReference>
<evidence type="ECO:0000259" key="6">
    <source>
        <dbReference type="PROSITE" id="PS01124"/>
    </source>
</evidence>
<keyword evidence="5" id="KW-0804">Transcription</keyword>
<evidence type="ECO:0000256" key="4">
    <source>
        <dbReference type="ARBA" id="ARBA00023159"/>
    </source>
</evidence>
<dbReference type="CDD" id="cd06986">
    <property type="entry name" value="cupin_MmsR-like_N"/>
    <property type="match status" value="1"/>
</dbReference>
<dbReference type="InterPro" id="IPR003313">
    <property type="entry name" value="AraC-bd"/>
</dbReference>
<evidence type="ECO:0000256" key="5">
    <source>
        <dbReference type="ARBA" id="ARBA00023163"/>
    </source>
</evidence>
<dbReference type="PROSITE" id="PS01124">
    <property type="entry name" value="HTH_ARAC_FAMILY_2"/>
    <property type="match status" value="1"/>
</dbReference>
<dbReference type="SUPFAM" id="SSF46689">
    <property type="entry name" value="Homeodomain-like"/>
    <property type="match status" value="2"/>
</dbReference>
<dbReference type="Pfam" id="PF02311">
    <property type="entry name" value="AraC_binding"/>
    <property type="match status" value="1"/>
</dbReference>
<evidence type="ECO:0000256" key="2">
    <source>
        <dbReference type="ARBA" id="ARBA00023015"/>
    </source>
</evidence>
<dbReference type="EMBL" id="JALPRK010000023">
    <property type="protein sequence ID" value="MCK8489410.1"/>
    <property type="molecule type" value="Genomic_DNA"/>
</dbReference>
<dbReference type="InterPro" id="IPR018062">
    <property type="entry name" value="HTH_AraC-typ_CS"/>
</dbReference>
<keyword evidence="2" id="KW-0805">Transcription regulation</keyword>
<dbReference type="Gene3D" id="1.10.10.60">
    <property type="entry name" value="Homeodomain-like"/>
    <property type="match status" value="2"/>
</dbReference>
<gene>
    <name evidence="7" type="ORF">M0651_19735</name>
</gene>
<dbReference type="GO" id="GO:0043565">
    <property type="term" value="F:sequence-specific DNA binding"/>
    <property type="evidence" value="ECO:0007669"/>
    <property type="project" value="InterPro"/>
</dbReference>
<protein>
    <submittedName>
        <fullName evidence="7">AraC family transcriptional regulator</fullName>
    </submittedName>
</protein>
<keyword evidence="8" id="KW-1185">Reference proteome</keyword>
<sequence>MNRIFHYNPDRPFREPPDLYLCYWGKERCAPLHSFGPGIRDIYKIHFVHSGRGRVKVEGATFELTGGQAFLAYPERVIFYQADQADPWTYSWIGFCGDQVAEILYRTRLTPATPVFPMDTHMMPQLYEMLNEAEETAATRDLRLQALLHEFMTLLVELVPASGHTVPAKAQAKDAYIHRCLDFLHSHYSEEITVGQLAAIVGLDRKYLSTLFKRVIGMPPQQYLLNYRMEKACALLRKGHYSIAEVARSVGYQDALLFSKMFKKTEGVSPTDYRDRAQKSDIMP</sequence>
<dbReference type="InterPro" id="IPR050204">
    <property type="entry name" value="AraC_XylS_family_regulators"/>
</dbReference>
<comment type="caution">
    <text evidence="7">The sequence shown here is derived from an EMBL/GenBank/DDBJ whole genome shotgun (WGS) entry which is preliminary data.</text>
</comment>